<gene>
    <name evidence="2" type="ORF">SEPCBS57363_002361</name>
</gene>
<comment type="caution">
    <text evidence="2">The sequence shown here is derived from an EMBL/GenBank/DDBJ whole genome shotgun (WGS) entry which is preliminary data.</text>
</comment>
<feature type="compositionally biased region" description="Polar residues" evidence="1">
    <location>
        <begin position="268"/>
        <end position="279"/>
    </location>
</feature>
<feature type="region of interest" description="Disordered" evidence="1">
    <location>
        <begin position="645"/>
        <end position="665"/>
    </location>
</feature>
<evidence type="ECO:0000313" key="3">
    <source>
        <dbReference type="Proteomes" id="UP001642501"/>
    </source>
</evidence>
<evidence type="ECO:0000313" key="2">
    <source>
        <dbReference type="EMBL" id="CAK7266967.1"/>
    </source>
</evidence>
<feature type="compositionally biased region" description="Polar residues" evidence="1">
    <location>
        <begin position="38"/>
        <end position="52"/>
    </location>
</feature>
<feature type="compositionally biased region" description="Polar residues" evidence="1">
    <location>
        <begin position="307"/>
        <end position="316"/>
    </location>
</feature>
<feature type="compositionally biased region" description="Low complexity" evidence="1">
    <location>
        <begin position="58"/>
        <end position="70"/>
    </location>
</feature>
<sequence>MLPRSALHNDAASLFSERSSNSIATSTGGISHNHFQHDSSSTYSESRISVSTAKHRPSLPSLSSFTLSPSRLKPSAATPGKAVRKFVRMASKAASSAANSAKDAIKSTLQVHSNDSTISVGSHSLGGMPAITVTRPTPSPRLSAIPPSQLPQSSLNVTVTSAVRPSLGTRCQSLSKVRQLTGLDMGAASTVSSSDISAGRILSRSRSVELDEREHLPNTSTCPGLFASDVPRAAALYPTPTATTTRSVWSTSILHSDDESDEHDNDTVAATDQAGGSDSLSSAIMSIKAAVAKKAAVGTPNPTMTSFLRSHPQLTTQPPPAVPRHGEMSQLSCPTLPADFQHKLLSPRRQHKNKRYSDPTMAPIIEHPKDTSKLWACNSSRASSVYSCQDPLMSSLPDNNNDEILSAFIPSRPAPVPVRSTCHSVSSTTQPSMLSAATFPPAASSSKTVKHIPTIRLFPSSFDNQALATSPTSPAFKNSALRSISTVSSARKKSLPTFVDISNPWPISPPPRPPRPPPLHPIVDADIEGGEAERNRRSGGGANAALFRAVQWGEIIDPSREPAATSPSACNVDRFLHARTKSSCSACESIATSVATSDTTSVTNSSTSRSSGSSVPISTAASTISGKTHSAAFGSFSSASTTFSRHSYHSPLMPPPPPPPPNYPLPPLPVSTAICEPAFMSSLMPVSMPISEPPFPPQLSPARSAFDEDDEDVSASFLAARKMKKTGSGDCVRWRTTAFGRSLSQRGSSSDDFFSATLNTKSSSIPGSRSSLPAATKALPKHDLEMDQWRRDLRSRIHLLSGPGEMVAEKPIEEVAIYGIGDGGMI</sequence>
<reference evidence="2 3" key="1">
    <citation type="submission" date="2024-01" db="EMBL/GenBank/DDBJ databases">
        <authorList>
            <person name="Allen C."/>
            <person name="Tagirdzhanova G."/>
        </authorList>
    </citation>
    <scope>NUCLEOTIDE SEQUENCE [LARGE SCALE GENOMIC DNA]</scope>
    <source>
        <strain evidence="2 3">CBS 573.63</strain>
    </source>
</reference>
<dbReference type="EMBL" id="CAWUOM010000030">
    <property type="protein sequence ID" value="CAK7266967.1"/>
    <property type="molecule type" value="Genomic_DNA"/>
</dbReference>
<accession>A0ABP0DI75</accession>
<feature type="compositionally biased region" description="Pro residues" evidence="1">
    <location>
        <begin position="652"/>
        <end position="665"/>
    </location>
</feature>
<feature type="region of interest" description="Disordered" evidence="1">
    <location>
        <begin position="307"/>
        <end position="328"/>
    </location>
</feature>
<feature type="region of interest" description="Disordered" evidence="1">
    <location>
        <begin position="22"/>
        <end position="80"/>
    </location>
</feature>
<dbReference type="Proteomes" id="UP001642501">
    <property type="component" value="Unassembled WGS sequence"/>
</dbReference>
<evidence type="ECO:0000256" key="1">
    <source>
        <dbReference type="SAM" id="MobiDB-lite"/>
    </source>
</evidence>
<name>A0ABP0DI75_9PEZI</name>
<feature type="region of interest" description="Disordered" evidence="1">
    <location>
        <begin position="256"/>
        <end position="279"/>
    </location>
</feature>
<organism evidence="2 3">
    <name type="scientific">Sporothrix epigloea</name>
    <dbReference type="NCBI Taxonomy" id="1892477"/>
    <lineage>
        <taxon>Eukaryota</taxon>
        <taxon>Fungi</taxon>
        <taxon>Dikarya</taxon>
        <taxon>Ascomycota</taxon>
        <taxon>Pezizomycotina</taxon>
        <taxon>Sordariomycetes</taxon>
        <taxon>Sordariomycetidae</taxon>
        <taxon>Ophiostomatales</taxon>
        <taxon>Ophiostomataceae</taxon>
        <taxon>Sporothrix</taxon>
    </lineage>
</organism>
<feature type="region of interest" description="Disordered" evidence="1">
    <location>
        <begin position="595"/>
        <end position="619"/>
    </location>
</feature>
<keyword evidence="3" id="KW-1185">Reference proteome</keyword>
<protein>
    <submittedName>
        <fullName evidence="2">Uncharacterized protein</fullName>
    </submittedName>
</protein>
<proteinExistence type="predicted"/>